<proteinExistence type="predicted"/>
<keyword evidence="2" id="KW-1185">Reference proteome</keyword>
<accession>A0A4C1X9G4</accession>
<gene>
    <name evidence="1" type="ORF">EVAR_98312_1</name>
</gene>
<protein>
    <submittedName>
        <fullName evidence="1">Uncharacterized protein</fullName>
    </submittedName>
</protein>
<reference evidence="1 2" key="1">
    <citation type="journal article" date="2019" name="Commun. Biol.">
        <title>The bagworm genome reveals a unique fibroin gene that provides high tensile strength.</title>
        <authorList>
            <person name="Kono N."/>
            <person name="Nakamura H."/>
            <person name="Ohtoshi R."/>
            <person name="Tomita M."/>
            <person name="Numata K."/>
            <person name="Arakawa K."/>
        </authorList>
    </citation>
    <scope>NUCLEOTIDE SEQUENCE [LARGE SCALE GENOMIC DNA]</scope>
</reference>
<dbReference type="EMBL" id="BGZK01000787">
    <property type="protein sequence ID" value="GBP60416.1"/>
    <property type="molecule type" value="Genomic_DNA"/>
</dbReference>
<organism evidence="1 2">
    <name type="scientific">Eumeta variegata</name>
    <name type="common">Bagworm moth</name>
    <name type="synonym">Eumeta japonica</name>
    <dbReference type="NCBI Taxonomy" id="151549"/>
    <lineage>
        <taxon>Eukaryota</taxon>
        <taxon>Metazoa</taxon>
        <taxon>Ecdysozoa</taxon>
        <taxon>Arthropoda</taxon>
        <taxon>Hexapoda</taxon>
        <taxon>Insecta</taxon>
        <taxon>Pterygota</taxon>
        <taxon>Neoptera</taxon>
        <taxon>Endopterygota</taxon>
        <taxon>Lepidoptera</taxon>
        <taxon>Glossata</taxon>
        <taxon>Ditrysia</taxon>
        <taxon>Tineoidea</taxon>
        <taxon>Psychidae</taxon>
        <taxon>Oiketicinae</taxon>
        <taxon>Eumeta</taxon>
    </lineage>
</organism>
<evidence type="ECO:0000313" key="2">
    <source>
        <dbReference type="Proteomes" id="UP000299102"/>
    </source>
</evidence>
<sequence>MCVRNLDMALIFLLKDLYLKKYAIQHYCKPHSVDEVSTTSVYAVKFSPKPVLKFNFTIQRQLNEKETPAAAAFEPAPKTAVPQALGRARRRQYGLNTRNSRILYRTRFGVAGCVRGAPVAGVPDGPVGAPTASSVSSQ</sequence>
<comment type="caution">
    <text evidence="1">The sequence shown here is derived from an EMBL/GenBank/DDBJ whole genome shotgun (WGS) entry which is preliminary data.</text>
</comment>
<dbReference type="AlphaFoldDB" id="A0A4C1X9G4"/>
<name>A0A4C1X9G4_EUMVA</name>
<evidence type="ECO:0000313" key="1">
    <source>
        <dbReference type="EMBL" id="GBP60416.1"/>
    </source>
</evidence>
<dbReference type="Proteomes" id="UP000299102">
    <property type="component" value="Unassembled WGS sequence"/>
</dbReference>